<keyword evidence="4" id="KW-0297">G-protein coupled receptor</keyword>
<dbReference type="PRINTS" id="PR00526">
    <property type="entry name" value="FMETLEUPHER"/>
</dbReference>
<dbReference type="InterPro" id="IPR000826">
    <property type="entry name" value="Formyl_rcpt-rel"/>
</dbReference>
<evidence type="ECO:0000256" key="1">
    <source>
        <dbReference type="ARBA" id="ARBA00004141"/>
    </source>
</evidence>
<evidence type="ECO:0000256" key="4">
    <source>
        <dbReference type="ARBA" id="ARBA00023040"/>
    </source>
</evidence>
<evidence type="ECO:0000256" key="10">
    <source>
        <dbReference type="SAM" id="Phobius"/>
    </source>
</evidence>
<feature type="domain" description="G-protein coupled receptors family 1 profile" evidence="11">
    <location>
        <begin position="58"/>
        <end position="309"/>
    </location>
</feature>
<evidence type="ECO:0000256" key="6">
    <source>
        <dbReference type="ARBA" id="ARBA00023157"/>
    </source>
</evidence>
<dbReference type="GO" id="GO:0004875">
    <property type="term" value="F:complement receptor activity"/>
    <property type="evidence" value="ECO:0007669"/>
    <property type="project" value="TreeGrafter"/>
</dbReference>
<dbReference type="Gene3D" id="1.20.1070.10">
    <property type="entry name" value="Rhodopsin 7-helix transmembrane proteins"/>
    <property type="match status" value="1"/>
</dbReference>
<evidence type="ECO:0000313" key="12">
    <source>
        <dbReference type="EMBL" id="KAG8547830.1"/>
    </source>
</evidence>
<dbReference type="AlphaFoldDB" id="A0AAV6ZKH9"/>
<comment type="subcellular location">
    <subcellularLocation>
        <location evidence="1">Membrane</location>
        <topology evidence="1">Multi-pass membrane protein</topology>
    </subcellularLocation>
</comment>
<feature type="transmembrane region" description="Helical" evidence="10">
    <location>
        <begin position="156"/>
        <end position="177"/>
    </location>
</feature>
<dbReference type="GO" id="GO:0006954">
    <property type="term" value="P:inflammatory response"/>
    <property type="evidence" value="ECO:0007669"/>
    <property type="project" value="TreeGrafter"/>
</dbReference>
<protein>
    <recommendedName>
        <fullName evidence="11">G-protein coupled receptors family 1 profile domain-containing protein</fullName>
    </recommendedName>
</protein>
<feature type="transmembrane region" description="Helical" evidence="10">
    <location>
        <begin position="77"/>
        <end position="101"/>
    </location>
</feature>
<keyword evidence="7" id="KW-0675">Receptor</keyword>
<keyword evidence="6" id="KW-1015">Disulfide bond</keyword>
<evidence type="ECO:0000313" key="13">
    <source>
        <dbReference type="Proteomes" id="UP000824782"/>
    </source>
</evidence>
<evidence type="ECO:0000256" key="2">
    <source>
        <dbReference type="ARBA" id="ARBA00022692"/>
    </source>
</evidence>
<evidence type="ECO:0000259" key="11">
    <source>
        <dbReference type="PROSITE" id="PS50262"/>
    </source>
</evidence>
<organism evidence="12 13">
    <name type="scientific">Engystomops pustulosus</name>
    <name type="common">Tungara frog</name>
    <name type="synonym">Physalaemus pustulosus</name>
    <dbReference type="NCBI Taxonomy" id="76066"/>
    <lineage>
        <taxon>Eukaryota</taxon>
        <taxon>Metazoa</taxon>
        <taxon>Chordata</taxon>
        <taxon>Craniata</taxon>
        <taxon>Vertebrata</taxon>
        <taxon>Euteleostomi</taxon>
        <taxon>Amphibia</taxon>
        <taxon>Batrachia</taxon>
        <taxon>Anura</taxon>
        <taxon>Neobatrachia</taxon>
        <taxon>Hyloidea</taxon>
        <taxon>Leptodactylidae</taxon>
        <taxon>Leiuperinae</taxon>
        <taxon>Engystomops</taxon>
    </lineage>
</organism>
<dbReference type="GO" id="GO:0004930">
    <property type="term" value="F:G protein-coupled receptor activity"/>
    <property type="evidence" value="ECO:0007669"/>
    <property type="project" value="UniProtKB-KW"/>
</dbReference>
<dbReference type="GO" id="GO:0007200">
    <property type="term" value="P:phospholipase C-activating G protein-coupled receptor signaling pathway"/>
    <property type="evidence" value="ECO:0007669"/>
    <property type="project" value="TreeGrafter"/>
</dbReference>
<feature type="transmembrane region" description="Helical" evidence="10">
    <location>
        <begin position="289"/>
        <end position="312"/>
    </location>
</feature>
<evidence type="ECO:0000256" key="9">
    <source>
        <dbReference type="ARBA" id="ARBA00025736"/>
    </source>
</evidence>
<sequence>METTTTTYLATNITNMYNTSANTTDYYDYDDYEDFQLSPLHYFTAVVYILDFLLGTIGNGLVIWFSIFKMKKTVNVIWFLNLSIADFTFTLFLPLSISYLLNGFHWSFGSFMCKFNSTLAFVNLFASVFLLTVISIDRLISVIFPVWCQNHRTPRLALFVVIVVWFLALLCSLPYFIFRDTEEYYDTIRCSNNYKLNGSMHDARIRHKSLVAMRFLVAFLIPFTIIVTCYSVIAQRIYRNHLTTSTKPFKVIITVIICFFVCWIPYHIFSLLELHSFYHDSDLFYKISAAIPFASSLAFMNSCVNPFLYVFIGRDFKDNICRSFHSIFEKAFNEDSVAKDLISKTKSTSNSQVV</sequence>
<keyword evidence="8" id="KW-0807">Transducer</keyword>
<dbReference type="PRINTS" id="PR00237">
    <property type="entry name" value="GPCRRHODOPSN"/>
</dbReference>
<comment type="similarity">
    <text evidence="9">Belongs to the chemokine-like receptor (CMKLR) family.</text>
</comment>
<evidence type="ECO:0000256" key="5">
    <source>
        <dbReference type="ARBA" id="ARBA00023136"/>
    </source>
</evidence>
<feature type="transmembrane region" description="Helical" evidence="10">
    <location>
        <begin position="121"/>
        <end position="144"/>
    </location>
</feature>
<feature type="transmembrane region" description="Helical" evidence="10">
    <location>
        <begin position="215"/>
        <end position="237"/>
    </location>
</feature>
<feature type="transmembrane region" description="Helical" evidence="10">
    <location>
        <begin position="249"/>
        <end position="269"/>
    </location>
</feature>
<accession>A0AAV6ZKH9</accession>
<dbReference type="GO" id="GO:0005886">
    <property type="term" value="C:plasma membrane"/>
    <property type="evidence" value="ECO:0007669"/>
    <property type="project" value="TreeGrafter"/>
</dbReference>
<dbReference type="PROSITE" id="PS50262">
    <property type="entry name" value="G_PROTEIN_RECEP_F1_2"/>
    <property type="match status" value="1"/>
</dbReference>
<name>A0AAV6ZKH9_ENGPU</name>
<gene>
    <name evidence="12" type="ORF">GDO81_027375</name>
</gene>
<keyword evidence="2 10" id="KW-0812">Transmembrane</keyword>
<evidence type="ECO:0000256" key="8">
    <source>
        <dbReference type="ARBA" id="ARBA00023224"/>
    </source>
</evidence>
<feature type="transmembrane region" description="Helical" evidence="10">
    <location>
        <begin position="40"/>
        <end position="65"/>
    </location>
</feature>
<evidence type="ECO:0000256" key="7">
    <source>
        <dbReference type="ARBA" id="ARBA00023170"/>
    </source>
</evidence>
<dbReference type="InterPro" id="IPR017452">
    <property type="entry name" value="GPCR_Rhodpsn_7TM"/>
</dbReference>
<dbReference type="GO" id="GO:0007204">
    <property type="term" value="P:positive regulation of cytosolic calcium ion concentration"/>
    <property type="evidence" value="ECO:0007669"/>
    <property type="project" value="TreeGrafter"/>
</dbReference>
<dbReference type="InterPro" id="IPR000276">
    <property type="entry name" value="GPCR_Rhodpsn"/>
</dbReference>
<dbReference type="FunFam" id="1.20.1070.10:FF:000034">
    <property type="entry name" value="G-protein coupled receptor 1"/>
    <property type="match status" value="1"/>
</dbReference>
<dbReference type="CDD" id="cd14974">
    <property type="entry name" value="7tmA_Anaphylatoxin_R-like"/>
    <property type="match status" value="1"/>
</dbReference>
<dbReference type="SUPFAM" id="SSF81321">
    <property type="entry name" value="Family A G protein-coupled receptor-like"/>
    <property type="match status" value="1"/>
</dbReference>
<keyword evidence="13" id="KW-1185">Reference proteome</keyword>
<dbReference type="EMBL" id="WNYA01000598">
    <property type="protein sequence ID" value="KAG8547830.1"/>
    <property type="molecule type" value="Genomic_DNA"/>
</dbReference>
<dbReference type="Pfam" id="PF00001">
    <property type="entry name" value="7tm_1"/>
    <property type="match status" value="1"/>
</dbReference>
<keyword evidence="3 10" id="KW-1133">Transmembrane helix</keyword>
<dbReference type="PANTHER" id="PTHR24225">
    <property type="entry name" value="CHEMOTACTIC RECEPTOR"/>
    <property type="match status" value="1"/>
</dbReference>
<keyword evidence="5 10" id="KW-0472">Membrane</keyword>
<reference evidence="12" key="1">
    <citation type="thesis" date="2020" institute="ProQuest LLC" country="789 East Eisenhower Parkway, Ann Arbor, MI, USA">
        <title>Comparative Genomics and Chromosome Evolution.</title>
        <authorList>
            <person name="Mudd A.B."/>
        </authorList>
    </citation>
    <scope>NUCLEOTIDE SEQUENCE</scope>
    <source>
        <strain evidence="12">237g6f4</strain>
        <tissue evidence="12">Blood</tissue>
    </source>
</reference>
<evidence type="ECO:0000256" key="3">
    <source>
        <dbReference type="ARBA" id="ARBA00022989"/>
    </source>
</evidence>
<dbReference type="PANTHER" id="PTHR24225:SF70">
    <property type="entry name" value="G PROTEIN-COUPLED RECEPTOR 33"/>
    <property type="match status" value="1"/>
</dbReference>
<proteinExistence type="inferred from homology"/>
<comment type="caution">
    <text evidence="12">The sequence shown here is derived from an EMBL/GenBank/DDBJ whole genome shotgun (WGS) entry which is preliminary data.</text>
</comment>
<dbReference type="Proteomes" id="UP000824782">
    <property type="component" value="Unassembled WGS sequence"/>
</dbReference>